<dbReference type="InterPro" id="IPR039422">
    <property type="entry name" value="MarR/SlyA-like"/>
</dbReference>
<sequence length="172" mass="19121">MPAASEPALPPPSSGRETGGDFAWLTDDEQKSWRAYLRASRALELTLDTELQQAGMSLAEYELLSMLSEADAHSMRMSQLADLVIQSRSRVTHTATRLERRGWVQRRPAPHDGRGIELVLTPAGLEAVEAAALIHVQGVQDHLVRQLDPMLFHALGVAMTRVREHLNGHYRP</sequence>
<protein>
    <submittedName>
        <fullName evidence="3">MarR family transcriptional regulator</fullName>
    </submittedName>
</protein>
<keyword evidence="4" id="KW-1185">Reference proteome</keyword>
<dbReference type="EMBL" id="JABENB010000001">
    <property type="protein sequence ID" value="NNG37915.1"/>
    <property type="molecule type" value="Genomic_DNA"/>
</dbReference>
<dbReference type="InterPro" id="IPR036388">
    <property type="entry name" value="WH-like_DNA-bd_sf"/>
</dbReference>
<dbReference type="Gene3D" id="1.10.10.10">
    <property type="entry name" value="Winged helix-like DNA-binding domain superfamily/Winged helix DNA-binding domain"/>
    <property type="match status" value="1"/>
</dbReference>
<feature type="domain" description="HTH marR-type" evidence="2">
    <location>
        <begin position="29"/>
        <end position="164"/>
    </location>
</feature>
<dbReference type="PANTHER" id="PTHR33164:SF99">
    <property type="entry name" value="MARR FAMILY REGULATORY PROTEIN"/>
    <property type="match status" value="1"/>
</dbReference>
<dbReference type="InterPro" id="IPR000835">
    <property type="entry name" value="HTH_MarR-typ"/>
</dbReference>
<dbReference type="PANTHER" id="PTHR33164">
    <property type="entry name" value="TRANSCRIPTIONAL REGULATOR, MARR FAMILY"/>
    <property type="match status" value="1"/>
</dbReference>
<dbReference type="Proteomes" id="UP000557772">
    <property type="component" value="Unassembled WGS sequence"/>
</dbReference>
<dbReference type="SMART" id="SM00347">
    <property type="entry name" value="HTH_MARR"/>
    <property type="match status" value="1"/>
</dbReference>
<gene>
    <name evidence="3" type="ORF">HJ588_01315</name>
</gene>
<dbReference type="GO" id="GO:0003700">
    <property type="term" value="F:DNA-binding transcription factor activity"/>
    <property type="evidence" value="ECO:0007669"/>
    <property type="project" value="InterPro"/>
</dbReference>
<dbReference type="AlphaFoldDB" id="A0A849ABL7"/>
<dbReference type="InterPro" id="IPR036390">
    <property type="entry name" value="WH_DNA-bd_sf"/>
</dbReference>
<evidence type="ECO:0000313" key="4">
    <source>
        <dbReference type="Proteomes" id="UP000557772"/>
    </source>
</evidence>
<dbReference type="GO" id="GO:0006950">
    <property type="term" value="P:response to stress"/>
    <property type="evidence" value="ECO:0007669"/>
    <property type="project" value="TreeGrafter"/>
</dbReference>
<dbReference type="RefSeq" id="WP_171151223.1">
    <property type="nucleotide sequence ID" value="NZ_JABENB010000001.1"/>
</dbReference>
<proteinExistence type="predicted"/>
<feature type="region of interest" description="Disordered" evidence="1">
    <location>
        <begin position="1"/>
        <end position="21"/>
    </location>
</feature>
<evidence type="ECO:0000313" key="3">
    <source>
        <dbReference type="EMBL" id="NNG37915.1"/>
    </source>
</evidence>
<evidence type="ECO:0000256" key="1">
    <source>
        <dbReference type="SAM" id="MobiDB-lite"/>
    </source>
</evidence>
<name>A0A849ABL7_9MICO</name>
<dbReference type="Pfam" id="PF12802">
    <property type="entry name" value="MarR_2"/>
    <property type="match status" value="1"/>
</dbReference>
<dbReference type="PROSITE" id="PS50995">
    <property type="entry name" value="HTH_MARR_2"/>
    <property type="match status" value="1"/>
</dbReference>
<accession>A0A849ABL7</accession>
<comment type="caution">
    <text evidence="3">The sequence shown here is derived from an EMBL/GenBank/DDBJ whole genome shotgun (WGS) entry which is preliminary data.</text>
</comment>
<organism evidence="3 4">
    <name type="scientific">Flexivirga aerilata</name>
    <dbReference type="NCBI Taxonomy" id="1656889"/>
    <lineage>
        <taxon>Bacteria</taxon>
        <taxon>Bacillati</taxon>
        <taxon>Actinomycetota</taxon>
        <taxon>Actinomycetes</taxon>
        <taxon>Micrococcales</taxon>
        <taxon>Dermacoccaceae</taxon>
        <taxon>Flexivirga</taxon>
    </lineage>
</organism>
<dbReference type="SUPFAM" id="SSF46785">
    <property type="entry name" value="Winged helix' DNA-binding domain"/>
    <property type="match status" value="1"/>
</dbReference>
<evidence type="ECO:0000259" key="2">
    <source>
        <dbReference type="PROSITE" id="PS50995"/>
    </source>
</evidence>
<reference evidence="3 4" key="1">
    <citation type="submission" date="2020-05" db="EMBL/GenBank/DDBJ databases">
        <title>Flexivirga sp. ID2601S isolated from air conditioner.</title>
        <authorList>
            <person name="Kim D.H."/>
        </authorList>
    </citation>
    <scope>NUCLEOTIDE SEQUENCE [LARGE SCALE GENOMIC DNA]</scope>
    <source>
        <strain evidence="3 4">ID2601S</strain>
    </source>
</reference>